<dbReference type="AlphaFoldDB" id="A0A1V6NRD7"/>
<keyword evidence="1" id="KW-0812">Transmembrane</keyword>
<feature type="transmembrane region" description="Helical" evidence="1">
    <location>
        <begin position="173"/>
        <end position="194"/>
    </location>
</feature>
<dbReference type="EMBL" id="MDYL01000042">
    <property type="protein sequence ID" value="OQD67210.1"/>
    <property type="molecule type" value="Genomic_DNA"/>
</dbReference>
<reference evidence="3" key="1">
    <citation type="journal article" date="2017" name="Nat. Microbiol.">
        <title>Global analysis of biosynthetic gene clusters reveals vast potential of secondary metabolite production in Penicillium species.</title>
        <authorList>
            <person name="Nielsen J.C."/>
            <person name="Grijseels S."/>
            <person name="Prigent S."/>
            <person name="Ji B."/>
            <person name="Dainat J."/>
            <person name="Nielsen K.F."/>
            <person name="Frisvad J.C."/>
            <person name="Workman M."/>
            <person name="Nielsen J."/>
        </authorList>
    </citation>
    <scope>NUCLEOTIDE SEQUENCE [LARGE SCALE GENOMIC DNA]</scope>
    <source>
        <strain evidence="3">IBT 11843</strain>
    </source>
</reference>
<dbReference type="OrthoDB" id="5428495at2759"/>
<keyword evidence="1" id="KW-0472">Membrane</keyword>
<evidence type="ECO:0000313" key="3">
    <source>
        <dbReference type="Proteomes" id="UP000191522"/>
    </source>
</evidence>
<gene>
    <name evidence="2" type="ORF">PENDEC_c042G03902</name>
</gene>
<keyword evidence="3" id="KW-1185">Reference proteome</keyword>
<dbReference type="Proteomes" id="UP000191522">
    <property type="component" value="Unassembled WGS sequence"/>
</dbReference>
<evidence type="ECO:0000256" key="1">
    <source>
        <dbReference type="SAM" id="Phobius"/>
    </source>
</evidence>
<dbReference type="STRING" id="69771.A0A1V6NRD7"/>
<protein>
    <submittedName>
        <fullName evidence="2">Uncharacterized protein</fullName>
    </submittedName>
</protein>
<comment type="caution">
    <text evidence="2">The sequence shown here is derived from an EMBL/GenBank/DDBJ whole genome shotgun (WGS) entry which is preliminary data.</text>
</comment>
<evidence type="ECO:0000313" key="2">
    <source>
        <dbReference type="EMBL" id="OQD67210.1"/>
    </source>
</evidence>
<name>A0A1V6NRD7_PENDC</name>
<proteinExistence type="predicted"/>
<accession>A0A1V6NRD7</accession>
<organism evidence="2 3">
    <name type="scientific">Penicillium decumbens</name>
    <dbReference type="NCBI Taxonomy" id="69771"/>
    <lineage>
        <taxon>Eukaryota</taxon>
        <taxon>Fungi</taxon>
        <taxon>Dikarya</taxon>
        <taxon>Ascomycota</taxon>
        <taxon>Pezizomycotina</taxon>
        <taxon>Eurotiomycetes</taxon>
        <taxon>Eurotiomycetidae</taxon>
        <taxon>Eurotiales</taxon>
        <taxon>Aspergillaceae</taxon>
        <taxon>Penicillium</taxon>
    </lineage>
</organism>
<sequence length="196" mass="21192">MASDSEHDIEKKVQPELAVTHVDPEPNCALLAASTSCSPTVTGMTKSGNALGLIGVVYGSSSIQHLELHHLEILRPLPRYIQGQYLPVYHPRYYNPHLHRHATGCLHQLGTDHEGAVYDVGIGEILETAICPTGFAKFLLVWSGVGVNSNYCDLLRCVISSSLCGPSAKVPRVVWSLLVFAGILTLGIAGRYHLLA</sequence>
<keyword evidence="1" id="KW-1133">Transmembrane helix</keyword>